<organism evidence="1 2">
    <name type="scientific">Plantactinospora mayteni</name>
    <dbReference type="NCBI Taxonomy" id="566021"/>
    <lineage>
        <taxon>Bacteria</taxon>
        <taxon>Bacillati</taxon>
        <taxon>Actinomycetota</taxon>
        <taxon>Actinomycetes</taxon>
        <taxon>Micromonosporales</taxon>
        <taxon>Micromonosporaceae</taxon>
        <taxon>Plantactinospora</taxon>
    </lineage>
</organism>
<protein>
    <submittedName>
        <fullName evidence="1">Oxidoreductase</fullName>
    </submittedName>
</protein>
<proteinExistence type="predicted"/>
<comment type="caution">
    <text evidence="1">The sequence shown here is derived from an EMBL/GenBank/DDBJ whole genome shotgun (WGS) entry which is preliminary data.</text>
</comment>
<keyword evidence="2" id="KW-1185">Reference proteome</keyword>
<dbReference type="InterPro" id="IPR029475">
    <property type="entry name" value="DUF6807"/>
</dbReference>
<reference evidence="1 2" key="1">
    <citation type="submission" date="2021-01" db="EMBL/GenBank/DDBJ databases">
        <title>Whole genome shotgun sequence of Plantactinospora mayteni NBRC 109088.</title>
        <authorList>
            <person name="Komaki H."/>
            <person name="Tamura T."/>
        </authorList>
    </citation>
    <scope>NUCLEOTIDE SEQUENCE [LARGE SCALE GENOMIC DNA]</scope>
    <source>
        <strain evidence="1 2">NBRC 109088</strain>
    </source>
</reference>
<dbReference type="EMBL" id="BONX01000054">
    <property type="protein sequence ID" value="GIH00596.1"/>
    <property type="molecule type" value="Genomic_DNA"/>
</dbReference>
<gene>
    <name evidence="1" type="ORF">Pma05_71680</name>
</gene>
<dbReference type="Pfam" id="PF14100">
    <property type="entry name" value="DUF6807"/>
    <property type="match status" value="1"/>
</dbReference>
<evidence type="ECO:0000313" key="2">
    <source>
        <dbReference type="Proteomes" id="UP000621500"/>
    </source>
</evidence>
<evidence type="ECO:0000313" key="1">
    <source>
        <dbReference type="EMBL" id="GIH00596.1"/>
    </source>
</evidence>
<dbReference type="RefSeq" id="WP_203861890.1">
    <property type="nucleotide sequence ID" value="NZ_BAAAZQ010000026.1"/>
</dbReference>
<dbReference type="Proteomes" id="UP000621500">
    <property type="component" value="Unassembled WGS sequence"/>
</dbReference>
<name>A0ABQ4F0Z6_9ACTN</name>
<accession>A0ABQ4F0Z6</accession>
<sequence length="299" mass="32012">MARPGVPDPVLADQPPGTAVLRVQGRDVARYTWRPDLPLAMSPRPYLHPVRTLAGSTVTDAGPDSHPHQFGISIAAPDVGGRNFWGGRTFVAGHGPAWLDNHGIQRHQRWLRHSTEELVHALLWTDAHDRTLLAEERALTCRPLDGTAWALGLHTRLTNVADRPLTIRSPAAQGRAGAGYGGFFWRGPAVAETARILSPAGTDAPAVNGSLAGWVAVTGTGDAGDWTVLFVPGDDTTARDRWFVRARDYLGVGSSLTWDRPLVLGPGETITRQLVTVVVDGALSAVTAAVLADTVRPPR</sequence>